<keyword evidence="2 5" id="KW-0812">Transmembrane</keyword>
<organism evidence="6 7">
    <name type="scientific">Olleya namhaensis</name>
    <dbReference type="NCBI Taxonomy" id="1144750"/>
    <lineage>
        <taxon>Bacteria</taxon>
        <taxon>Pseudomonadati</taxon>
        <taxon>Bacteroidota</taxon>
        <taxon>Flavobacteriia</taxon>
        <taxon>Flavobacteriales</taxon>
        <taxon>Flavobacteriaceae</taxon>
    </lineage>
</organism>
<dbReference type="Pfam" id="PF13564">
    <property type="entry name" value="DoxX_2"/>
    <property type="match status" value="1"/>
</dbReference>
<name>A0A1I3S1Z7_9FLAO</name>
<reference evidence="7" key="1">
    <citation type="submission" date="2016-10" db="EMBL/GenBank/DDBJ databases">
        <authorList>
            <person name="Varghese N."/>
            <person name="Submissions S."/>
        </authorList>
    </citation>
    <scope>NUCLEOTIDE SEQUENCE [LARGE SCALE GENOMIC DNA]</scope>
    <source>
        <strain evidence="7">DSM 28881</strain>
    </source>
</reference>
<evidence type="ECO:0000256" key="3">
    <source>
        <dbReference type="ARBA" id="ARBA00022989"/>
    </source>
</evidence>
<proteinExistence type="predicted"/>
<dbReference type="RefSeq" id="WP_090841611.1">
    <property type="nucleotide sequence ID" value="NZ_FORM01000009.1"/>
</dbReference>
<evidence type="ECO:0000313" key="6">
    <source>
        <dbReference type="EMBL" id="SFJ52893.1"/>
    </source>
</evidence>
<dbReference type="EMBL" id="FORM01000009">
    <property type="protein sequence ID" value="SFJ52893.1"/>
    <property type="molecule type" value="Genomic_DNA"/>
</dbReference>
<dbReference type="STRING" id="1144750.SAMN05443431_1093"/>
<keyword evidence="3 5" id="KW-1133">Transmembrane helix</keyword>
<feature type="transmembrane region" description="Helical" evidence="5">
    <location>
        <begin position="6"/>
        <end position="25"/>
    </location>
</feature>
<feature type="transmembrane region" description="Helical" evidence="5">
    <location>
        <begin position="69"/>
        <end position="86"/>
    </location>
</feature>
<evidence type="ECO:0000313" key="7">
    <source>
        <dbReference type="Proteomes" id="UP000199559"/>
    </source>
</evidence>
<gene>
    <name evidence="6" type="ORF">SAMN05443431_1093</name>
</gene>
<accession>A0A1I3S1Z7</accession>
<sequence length="117" mass="13212">MKVIYWSSTAILSAFLFLSSYSYLFSKSTIQGIKNLGFPDFFRVELAVLKLIAAIVLLIPFASLQLKEWTYAGVGLFLITALVAHIKHKDSIFIMLLLLILLAILIISNIYMNKLLK</sequence>
<evidence type="ECO:0000256" key="1">
    <source>
        <dbReference type="ARBA" id="ARBA00004141"/>
    </source>
</evidence>
<dbReference type="AlphaFoldDB" id="A0A1I3S1Z7"/>
<feature type="transmembrane region" description="Helical" evidence="5">
    <location>
        <begin position="46"/>
        <end position="63"/>
    </location>
</feature>
<dbReference type="Proteomes" id="UP000199559">
    <property type="component" value="Unassembled WGS sequence"/>
</dbReference>
<dbReference type="GO" id="GO:0016020">
    <property type="term" value="C:membrane"/>
    <property type="evidence" value="ECO:0007669"/>
    <property type="project" value="UniProtKB-SubCell"/>
</dbReference>
<dbReference type="InterPro" id="IPR032808">
    <property type="entry name" value="DoxX"/>
</dbReference>
<keyword evidence="7" id="KW-1185">Reference proteome</keyword>
<keyword evidence="4 5" id="KW-0472">Membrane</keyword>
<protein>
    <submittedName>
        <fullName evidence="6">DoxX-like family protein</fullName>
    </submittedName>
</protein>
<comment type="subcellular location">
    <subcellularLocation>
        <location evidence="1">Membrane</location>
        <topology evidence="1">Multi-pass membrane protein</topology>
    </subcellularLocation>
</comment>
<evidence type="ECO:0000256" key="5">
    <source>
        <dbReference type="SAM" id="Phobius"/>
    </source>
</evidence>
<evidence type="ECO:0000256" key="2">
    <source>
        <dbReference type="ARBA" id="ARBA00022692"/>
    </source>
</evidence>
<evidence type="ECO:0000256" key="4">
    <source>
        <dbReference type="ARBA" id="ARBA00023136"/>
    </source>
</evidence>
<feature type="transmembrane region" description="Helical" evidence="5">
    <location>
        <begin position="93"/>
        <end position="112"/>
    </location>
</feature>